<evidence type="ECO:0000256" key="5">
    <source>
        <dbReference type="ARBA" id="ARBA00022825"/>
    </source>
</evidence>
<comment type="similarity">
    <text evidence="2">Belongs to the peptidase S49 family.</text>
</comment>
<dbReference type="InterPro" id="IPR047217">
    <property type="entry name" value="S49_SppA_67K_type_N"/>
</dbReference>
<gene>
    <name evidence="11" type="primary">sppA_3</name>
    <name evidence="11" type="ORF">ElP_43860</name>
</gene>
<evidence type="ECO:0000256" key="3">
    <source>
        <dbReference type="ARBA" id="ARBA00022670"/>
    </source>
</evidence>
<feature type="signal peptide" evidence="9">
    <location>
        <begin position="1"/>
        <end position="19"/>
    </location>
</feature>
<feature type="domain" description="Peptidase S49" evidence="10">
    <location>
        <begin position="381"/>
        <end position="531"/>
    </location>
</feature>
<dbReference type="PANTHER" id="PTHR33209">
    <property type="entry name" value="PROTEASE 4"/>
    <property type="match status" value="1"/>
</dbReference>
<organism evidence="11 12">
    <name type="scientific">Tautonia plasticadhaerens</name>
    <dbReference type="NCBI Taxonomy" id="2527974"/>
    <lineage>
        <taxon>Bacteria</taxon>
        <taxon>Pseudomonadati</taxon>
        <taxon>Planctomycetota</taxon>
        <taxon>Planctomycetia</taxon>
        <taxon>Isosphaerales</taxon>
        <taxon>Isosphaeraceae</taxon>
        <taxon>Tautonia</taxon>
    </lineage>
</organism>
<dbReference type="InterPro" id="IPR029045">
    <property type="entry name" value="ClpP/crotonase-like_dom_sf"/>
</dbReference>
<evidence type="ECO:0000256" key="1">
    <source>
        <dbReference type="ARBA" id="ARBA00004370"/>
    </source>
</evidence>
<dbReference type="NCBIfam" id="TIGR00705">
    <property type="entry name" value="SppA_67K"/>
    <property type="match status" value="1"/>
</dbReference>
<evidence type="ECO:0000313" key="11">
    <source>
        <dbReference type="EMBL" id="QDV36460.1"/>
    </source>
</evidence>
<dbReference type="NCBIfam" id="TIGR00706">
    <property type="entry name" value="SppA_dom"/>
    <property type="match status" value="1"/>
</dbReference>
<feature type="chain" id="PRO_5022231256" evidence="9">
    <location>
        <begin position="20"/>
        <end position="606"/>
    </location>
</feature>
<dbReference type="Proteomes" id="UP000317835">
    <property type="component" value="Chromosome"/>
</dbReference>
<keyword evidence="5" id="KW-0720">Serine protease</keyword>
<dbReference type="AlphaFoldDB" id="A0A518H6J6"/>
<keyword evidence="4 11" id="KW-0378">Hydrolase</keyword>
<dbReference type="InterPro" id="IPR004634">
    <property type="entry name" value="Pept_S49_pIV"/>
</dbReference>
<keyword evidence="3 11" id="KW-0645">Protease</keyword>
<sequence length="606" mass="64572" precursor="true">MNTALIAWLVLLAPGWVSPAPQDDPKPADAGKPDEESTKASKPPIVVDLTLKGTLAEAPSPLGLDGSPIEKNLPTLLGKIETAAKDDEVKALVLRFRDLAVGPGKANELRRAISDFRETGKPVVALLEMAGNADYWVASAADRVVMPESGSLMLSGLAAEVTFFKGLFDKLGVQPDYLQVGEYKGAAEPYTRTEMSPEFREELTAVLSDEFDLFIESIAEGRKLDAAVARALVDDGPYTASKAVEVGLVDELAYPDQVEEHLAEALGVKEVKLDEEYGEPEPEDYSGFAGFMKLLQELSGEGTKAAESKAPKVAVIYATGVIQAGKSSPGSFLGEAVMGSDTIVEQIEKAEQDETVKAIVLRVDSPGGSALASDLMWRAIVEAEKPIVASMSDTAASGGYYISMGCDSIFAEPGTLTGSIGVVGGKFALGGLLEKVGVTTDTVRVGENGALFSPFSPFNEEQEEAVRAMMEDTYRQFVSKAAEGREMEFDALEDLAGGRVYSGRKAKELGLVDELGTLEEAVAKAKALADLGPEVEVERLVLPEPKSIFESLSEAFDGMGIRAPVLGVESVLPEPIRSVAARAEALRKLVEREPAVLLLPFEVRIR</sequence>
<evidence type="ECO:0000313" key="12">
    <source>
        <dbReference type="Proteomes" id="UP000317835"/>
    </source>
</evidence>
<dbReference type="InterPro" id="IPR047272">
    <property type="entry name" value="S49_SppA_C"/>
</dbReference>
<dbReference type="GO" id="GO:0016020">
    <property type="term" value="C:membrane"/>
    <property type="evidence" value="ECO:0007669"/>
    <property type="project" value="UniProtKB-SubCell"/>
</dbReference>
<dbReference type="Gene3D" id="3.90.226.10">
    <property type="entry name" value="2-enoyl-CoA Hydratase, Chain A, domain 1"/>
    <property type="match status" value="4"/>
</dbReference>
<dbReference type="OrthoDB" id="9764363at2"/>
<dbReference type="PIRSF" id="PIRSF001217">
    <property type="entry name" value="Protease_4_SppA"/>
    <property type="match status" value="1"/>
</dbReference>
<keyword evidence="12" id="KW-1185">Reference proteome</keyword>
<reference evidence="11 12" key="1">
    <citation type="submission" date="2019-02" db="EMBL/GenBank/DDBJ databases">
        <title>Deep-cultivation of Planctomycetes and their phenomic and genomic characterization uncovers novel biology.</title>
        <authorList>
            <person name="Wiegand S."/>
            <person name="Jogler M."/>
            <person name="Boedeker C."/>
            <person name="Pinto D."/>
            <person name="Vollmers J."/>
            <person name="Rivas-Marin E."/>
            <person name="Kohn T."/>
            <person name="Peeters S.H."/>
            <person name="Heuer A."/>
            <person name="Rast P."/>
            <person name="Oberbeckmann S."/>
            <person name="Bunk B."/>
            <person name="Jeske O."/>
            <person name="Meyerdierks A."/>
            <person name="Storesund J.E."/>
            <person name="Kallscheuer N."/>
            <person name="Luecker S."/>
            <person name="Lage O.M."/>
            <person name="Pohl T."/>
            <person name="Merkel B.J."/>
            <person name="Hornburger P."/>
            <person name="Mueller R.-W."/>
            <person name="Bruemmer F."/>
            <person name="Labrenz M."/>
            <person name="Spormann A.M."/>
            <person name="Op den Camp H."/>
            <person name="Overmann J."/>
            <person name="Amann R."/>
            <person name="Jetten M.S.M."/>
            <person name="Mascher T."/>
            <person name="Medema M.H."/>
            <person name="Devos D.P."/>
            <person name="Kaster A.-K."/>
            <person name="Ovreas L."/>
            <person name="Rohde M."/>
            <person name="Galperin M.Y."/>
            <person name="Jogler C."/>
        </authorList>
    </citation>
    <scope>NUCLEOTIDE SEQUENCE [LARGE SCALE GENOMIC DNA]</scope>
    <source>
        <strain evidence="11 12">ElP</strain>
    </source>
</reference>
<dbReference type="Pfam" id="PF01343">
    <property type="entry name" value="Peptidase_S49"/>
    <property type="match status" value="2"/>
</dbReference>
<dbReference type="InterPro" id="IPR004635">
    <property type="entry name" value="Pept_S49_SppA"/>
</dbReference>
<name>A0A518H6J6_9BACT</name>
<evidence type="ECO:0000256" key="4">
    <source>
        <dbReference type="ARBA" id="ARBA00022801"/>
    </source>
</evidence>
<comment type="subcellular location">
    <subcellularLocation>
        <location evidence="1">Membrane</location>
    </subcellularLocation>
</comment>
<evidence type="ECO:0000256" key="8">
    <source>
        <dbReference type="SAM" id="MobiDB-lite"/>
    </source>
</evidence>
<feature type="compositionally biased region" description="Basic and acidic residues" evidence="8">
    <location>
        <begin position="23"/>
        <end position="39"/>
    </location>
</feature>
<evidence type="ECO:0000256" key="6">
    <source>
        <dbReference type="ARBA" id="ARBA00023136"/>
    </source>
</evidence>
<feature type="active site" description="Proton donor/acceptor" evidence="7">
    <location>
        <position position="184"/>
    </location>
</feature>
<protein>
    <submittedName>
        <fullName evidence="11">Protease 4</fullName>
        <ecNumber evidence="11">3.4.21.-</ecNumber>
    </submittedName>
</protein>
<dbReference type="KEGG" id="tpla:ElP_43860"/>
<dbReference type="EC" id="3.4.21.-" evidence="11"/>
<accession>A0A518H6J6</accession>
<dbReference type="SUPFAM" id="SSF52096">
    <property type="entry name" value="ClpP/crotonase"/>
    <property type="match status" value="2"/>
</dbReference>
<dbReference type="GO" id="GO:0006465">
    <property type="term" value="P:signal peptide processing"/>
    <property type="evidence" value="ECO:0007669"/>
    <property type="project" value="InterPro"/>
</dbReference>
<evidence type="ECO:0000256" key="2">
    <source>
        <dbReference type="ARBA" id="ARBA00008683"/>
    </source>
</evidence>
<proteinExistence type="inferred from homology"/>
<dbReference type="CDD" id="cd07023">
    <property type="entry name" value="S49_Sppa_N_C"/>
    <property type="match status" value="1"/>
</dbReference>
<dbReference type="EMBL" id="CP036426">
    <property type="protein sequence ID" value="QDV36460.1"/>
    <property type="molecule type" value="Genomic_DNA"/>
</dbReference>
<evidence type="ECO:0000256" key="7">
    <source>
        <dbReference type="PIRSR" id="PIRSR001217-1"/>
    </source>
</evidence>
<dbReference type="RefSeq" id="WP_145272750.1">
    <property type="nucleotide sequence ID" value="NZ_CP036426.1"/>
</dbReference>
<feature type="domain" description="Peptidase S49" evidence="10">
    <location>
        <begin position="116"/>
        <end position="268"/>
    </location>
</feature>
<dbReference type="InterPro" id="IPR002142">
    <property type="entry name" value="Peptidase_S49"/>
</dbReference>
<keyword evidence="6" id="KW-0472">Membrane</keyword>
<keyword evidence="9" id="KW-0732">Signal</keyword>
<dbReference type="PANTHER" id="PTHR33209:SF1">
    <property type="entry name" value="PEPTIDASE S49 DOMAIN-CONTAINING PROTEIN"/>
    <property type="match status" value="1"/>
</dbReference>
<evidence type="ECO:0000256" key="9">
    <source>
        <dbReference type="SAM" id="SignalP"/>
    </source>
</evidence>
<dbReference type="CDD" id="cd07018">
    <property type="entry name" value="S49_SppA_67K_type"/>
    <property type="match status" value="1"/>
</dbReference>
<evidence type="ECO:0000259" key="10">
    <source>
        <dbReference type="Pfam" id="PF01343"/>
    </source>
</evidence>
<dbReference type="GO" id="GO:0008236">
    <property type="term" value="F:serine-type peptidase activity"/>
    <property type="evidence" value="ECO:0007669"/>
    <property type="project" value="UniProtKB-KW"/>
</dbReference>
<feature type="active site" description="Nucleophile" evidence="7">
    <location>
        <position position="397"/>
    </location>
</feature>
<feature type="region of interest" description="Disordered" evidence="8">
    <location>
        <begin position="19"/>
        <end position="43"/>
    </location>
</feature>